<evidence type="ECO:0000313" key="2">
    <source>
        <dbReference type="Proteomes" id="UP000054903"/>
    </source>
</evidence>
<reference evidence="1" key="1">
    <citation type="submission" date="2016-01" db="EMBL/GenBank/DDBJ databases">
        <authorList>
            <person name="Peeters C."/>
        </authorList>
    </citation>
    <scope>NUCLEOTIDE SEQUENCE</scope>
    <source>
        <strain evidence="1">LMG 29320</strain>
    </source>
</reference>
<comment type="caution">
    <text evidence="1">The sequence shown here is derived from an EMBL/GenBank/DDBJ whole genome shotgun (WGS) entry which is preliminary data.</text>
</comment>
<dbReference type="OrthoDB" id="9808779at2"/>
<dbReference type="InterPro" id="IPR014718">
    <property type="entry name" value="GH-type_carb-bd"/>
</dbReference>
<dbReference type="InterPro" id="IPR008183">
    <property type="entry name" value="Aldose_1/G6P_1-epimerase"/>
</dbReference>
<name>A0A157ZXT8_9BURK</name>
<dbReference type="Gene3D" id="2.70.98.10">
    <property type="match status" value="1"/>
</dbReference>
<sequence>MSAAPDTLVELRHGARRVLLAPHVGGSIAAFDESRDGRSIDWLRPATPAALAARDPLGMASFPLLPYCNRVRDARFCFDGALVDLSGDGNAFAHALHGNAWRLPWRVGDVSESRARLHFLHEPSRDAARHWPFAYEATQDIALDASTLTVTLSARNLSDRPMPFGMGHHPYYPRTRNTRVHARVAAMWHSTPDLLPTHAGPHPSVGAMASEQGMSADAFDLDNNFAGWSRTATIAWPDEARAITLSADAPFHHMVVYAPASHPDLLCVEPVSNVADWINLDVDRALKGGAVLEPGESVSAKFAWTTRVENSAGAY</sequence>
<organism evidence="1 2">
    <name type="scientific">Caballeronia fortuita</name>
    <dbReference type="NCBI Taxonomy" id="1777138"/>
    <lineage>
        <taxon>Bacteria</taxon>
        <taxon>Pseudomonadati</taxon>
        <taxon>Pseudomonadota</taxon>
        <taxon>Betaproteobacteria</taxon>
        <taxon>Burkholderiales</taxon>
        <taxon>Burkholderiaceae</taxon>
        <taxon>Caballeronia</taxon>
    </lineage>
</organism>
<gene>
    <name evidence="1" type="ORF">AWB77_01233</name>
</gene>
<dbReference type="EMBL" id="FCNX02000002">
    <property type="protein sequence ID" value="SAK50310.1"/>
    <property type="molecule type" value="Genomic_DNA"/>
</dbReference>
<dbReference type="STRING" id="1777138.AWB77_01233"/>
<keyword evidence="2" id="KW-1185">Reference proteome</keyword>
<dbReference type="CDD" id="cd09021">
    <property type="entry name" value="Aldose_epim_Ec_YphB"/>
    <property type="match status" value="1"/>
</dbReference>
<accession>A0A157ZXT8</accession>
<dbReference type="GO" id="GO:0030246">
    <property type="term" value="F:carbohydrate binding"/>
    <property type="evidence" value="ECO:0007669"/>
    <property type="project" value="InterPro"/>
</dbReference>
<dbReference type="Pfam" id="PF01263">
    <property type="entry name" value="Aldose_epim"/>
    <property type="match status" value="1"/>
</dbReference>
<dbReference type="SUPFAM" id="SSF74650">
    <property type="entry name" value="Galactose mutarotase-like"/>
    <property type="match status" value="1"/>
</dbReference>
<proteinExistence type="predicted"/>
<dbReference type="RefSeq" id="WP_061133490.1">
    <property type="nucleotide sequence ID" value="NZ_FCNX02000002.1"/>
</dbReference>
<dbReference type="InterPro" id="IPR011013">
    <property type="entry name" value="Gal_mutarotase_sf_dom"/>
</dbReference>
<dbReference type="GO" id="GO:0005975">
    <property type="term" value="P:carbohydrate metabolic process"/>
    <property type="evidence" value="ECO:0007669"/>
    <property type="project" value="InterPro"/>
</dbReference>
<dbReference type="Proteomes" id="UP000054903">
    <property type="component" value="Unassembled WGS sequence"/>
</dbReference>
<dbReference type="AlphaFoldDB" id="A0A157ZXT8"/>
<dbReference type="GO" id="GO:0016853">
    <property type="term" value="F:isomerase activity"/>
    <property type="evidence" value="ECO:0007669"/>
    <property type="project" value="InterPro"/>
</dbReference>
<protein>
    <submittedName>
        <fullName evidence="1">Aldose 1-epimerase</fullName>
    </submittedName>
</protein>
<evidence type="ECO:0000313" key="1">
    <source>
        <dbReference type="EMBL" id="SAK50310.1"/>
    </source>
</evidence>